<name>A0A5J6HD79_STRAD</name>
<keyword evidence="3" id="KW-0028">Amino-acid biosynthesis</keyword>
<dbReference type="GO" id="GO:0005829">
    <property type="term" value="C:cytosol"/>
    <property type="evidence" value="ECO:0007669"/>
    <property type="project" value="TreeGrafter"/>
</dbReference>
<dbReference type="InterPro" id="IPR029055">
    <property type="entry name" value="Ntn_hydrolases_N"/>
</dbReference>
<comment type="catalytic activity">
    <reaction evidence="4">
        <text>L-aspartate + L-glutamine + ATP + H2O = L-asparagine + L-glutamate + AMP + diphosphate + H(+)</text>
        <dbReference type="Rhea" id="RHEA:12228"/>
        <dbReference type="ChEBI" id="CHEBI:15377"/>
        <dbReference type="ChEBI" id="CHEBI:15378"/>
        <dbReference type="ChEBI" id="CHEBI:29985"/>
        <dbReference type="ChEBI" id="CHEBI:29991"/>
        <dbReference type="ChEBI" id="CHEBI:30616"/>
        <dbReference type="ChEBI" id="CHEBI:33019"/>
        <dbReference type="ChEBI" id="CHEBI:58048"/>
        <dbReference type="ChEBI" id="CHEBI:58359"/>
        <dbReference type="ChEBI" id="CHEBI:456215"/>
        <dbReference type="EC" id="6.3.5.4"/>
    </reaction>
</comment>
<accession>A0A5J6HD79</accession>
<comment type="pathway">
    <text evidence="1">Amino-acid biosynthesis; L-asparagine biosynthesis; L-asparagine from L-aspartate (L-Gln route): step 1/1.</text>
</comment>
<sequence>MPRPAAPAAATDPRCPSPVLPPPDGPTIAGLLSPAPPPAPRGATRLWPGEPLLWSWGPWHPGEVRTVQCAHARLAAVGQCLADEVTMRHDLRQAVQDGHWERLTRWPGAYLLIVLQDDGHLTAYVDPAGQFPLYYGRQGPNTVLSTRARTAAALSGTAGRPDTAVLAAHIVCPAVPELTEGRTAYDGIRRLGGGQALRVAPSGGCTHWTYEDLAPDPGTRFEDSAAQLRSALTRAVTLRTDSAPRITSDFSGGLDSTSLAFLAARTTGRPPLDAFVYHHPGAPAGDLVHALVHAEQAPSIRLTVTRGGEDSLPYSDLPEHGSADQPDPAAAIGARQRLRLDHIARGGPGLHLTGEGGDALLAAPPSYLGDIAATAGLRRLLSDGRALARIRQLSPADVILRARRLARTPLHQAMSKLASDLDEPLDHPPRWADAVAWWPAPGPETAWLTTRARRHLAELAELAEERARSAGPASPSAPATPGTRAVLCELRTSAAVQAQFTSTARAFGIWPHAPFLDSEIVRVCTRLPLPHRIDPFTAKPLLAAALTGLVPDPVLRRRTKGDYAAENYRGARRSATQIRARLLRSPLAELGIIEPSRVIASVERAVAGLPSPFPALNRLLGADLWLTAGDSGQELS</sequence>
<evidence type="ECO:0000256" key="3">
    <source>
        <dbReference type="ARBA" id="ARBA00022888"/>
    </source>
</evidence>
<dbReference type="RefSeq" id="WP_150476450.1">
    <property type="nucleotide sequence ID" value="NZ_CP023695.1"/>
</dbReference>
<evidence type="ECO:0000259" key="6">
    <source>
        <dbReference type="Pfam" id="PF00733"/>
    </source>
</evidence>
<dbReference type="OrthoDB" id="7053173at2"/>
<dbReference type="GO" id="GO:0006529">
    <property type="term" value="P:asparagine biosynthetic process"/>
    <property type="evidence" value="ECO:0007669"/>
    <property type="project" value="UniProtKB-KW"/>
</dbReference>
<keyword evidence="3" id="KW-0061">Asparagine biosynthesis</keyword>
<dbReference type="Pfam" id="PF00733">
    <property type="entry name" value="Asn_synthase"/>
    <property type="match status" value="1"/>
</dbReference>
<feature type="compositionally biased region" description="Low complexity" evidence="5">
    <location>
        <begin position="1"/>
        <end position="14"/>
    </location>
</feature>
<dbReference type="EC" id="6.3.5.4" evidence="2"/>
<dbReference type="SUPFAM" id="SSF52402">
    <property type="entry name" value="Adenine nucleotide alpha hydrolases-like"/>
    <property type="match status" value="1"/>
</dbReference>
<evidence type="ECO:0000313" key="7">
    <source>
        <dbReference type="EMBL" id="QEV16214.1"/>
    </source>
</evidence>
<feature type="compositionally biased region" description="Pro residues" evidence="5">
    <location>
        <begin position="15"/>
        <end position="25"/>
    </location>
</feature>
<dbReference type="InterPro" id="IPR001962">
    <property type="entry name" value="Asn_synthase"/>
</dbReference>
<feature type="region of interest" description="Disordered" evidence="5">
    <location>
        <begin position="307"/>
        <end position="328"/>
    </location>
</feature>
<dbReference type="PANTHER" id="PTHR43284">
    <property type="entry name" value="ASPARAGINE SYNTHETASE (GLUTAMINE-HYDROLYZING)"/>
    <property type="match status" value="1"/>
</dbReference>
<evidence type="ECO:0000256" key="2">
    <source>
        <dbReference type="ARBA" id="ARBA00012737"/>
    </source>
</evidence>
<protein>
    <recommendedName>
        <fullName evidence="2">asparagine synthase (glutamine-hydrolyzing)</fullName>
        <ecNumber evidence="2">6.3.5.4</ecNumber>
    </recommendedName>
</protein>
<dbReference type="SUPFAM" id="SSF56235">
    <property type="entry name" value="N-terminal nucleophile aminohydrolases (Ntn hydrolases)"/>
    <property type="match status" value="1"/>
</dbReference>
<gene>
    <name evidence="7" type="ORF">CP975_00655</name>
</gene>
<dbReference type="InterPro" id="IPR051786">
    <property type="entry name" value="ASN_synthetase/amidase"/>
</dbReference>
<dbReference type="KEGG" id="salw:CP975_00655"/>
<evidence type="ECO:0000256" key="5">
    <source>
        <dbReference type="SAM" id="MobiDB-lite"/>
    </source>
</evidence>
<dbReference type="GO" id="GO:0004066">
    <property type="term" value="F:asparagine synthase (glutamine-hydrolyzing) activity"/>
    <property type="evidence" value="ECO:0007669"/>
    <property type="project" value="UniProtKB-EC"/>
</dbReference>
<dbReference type="AlphaFoldDB" id="A0A5J6HD79"/>
<evidence type="ECO:0000256" key="4">
    <source>
        <dbReference type="ARBA" id="ARBA00048741"/>
    </source>
</evidence>
<organism evidence="7 8">
    <name type="scientific">Streptomyces alboniger</name>
    <dbReference type="NCBI Taxonomy" id="132473"/>
    <lineage>
        <taxon>Bacteria</taxon>
        <taxon>Bacillati</taxon>
        <taxon>Actinomycetota</taxon>
        <taxon>Actinomycetes</taxon>
        <taxon>Kitasatosporales</taxon>
        <taxon>Streptomycetaceae</taxon>
        <taxon>Streptomyces</taxon>
        <taxon>Streptomyces aurantiacus group</taxon>
    </lineage>
</organism>
<proteinExistence type="predicted"/>
<dbReference type="Proteomes" id="UP000326553">
    <property type="component" value="Chromosome"/>
</dbReference>
<dbReference type="NCBIfam" id="NF033561">
    <property type="entry name" value="macrolact_Ik_Al"/>
    <property type="match status" value="1"/>
</dbReference>
<keyword evidence="8" id="KW-1185">Reference proteome</keyword>
<dbReference type="EMBL" id="CP023695">
    <property type="protein sequence ID" value="QEV16214.1"/>
    <property type="molecule type" value="Genomic_DNA"/>
</dbReference>
<evidence type="ECO:0000313" key="8">
    <source>
        <dbReference type="Proteomes" id="UP000326553"/>
    </source>
</evidence>
<feature type="domain" description="Asparagine synthetase" evidence="6">
    <location>
        <begin position="227"/>
        <end position="626"/>
    </location>
</feature>
<dbReference type="Gene3D" id="3.60.20.10">
    <property type="entry name" value="Glutamine Phosphoribosylpyrophosphate, subunit 1, domain 1"/>
    <property type="match status" value="1"/>
</dbReference>
<reference evidence="7 8" key="1">
    <citation type="submission" date="2017-09" db="EMBL/GenBank/DDBJ databases">
        <authorList>
            <person name="Lee N."/>
            <person name="Cho B.-K."/>
        </authorList>
    </citation>
    <scope>NUCLEOTIDE SEQUENCE [LARGE SCALE GENOMIC DNA]</scope>
    <source>
        <strain evidence="7 8">ATCC 12461</strain>
    </source>
</reference>
<dbReference type="Gene3D" id="3.40.50.620">
    <property type="entry name" value="HUPs"/>
    <property type="match status" value="2"/>
</dbReference>
<dbReference type="PANTHER" id="PTHR43284:SF1">
    <property type="entry name" value="ASPARAGINE SYNTHETASE"/>
    <property type="match status" value="1"/>
</dbReference>
<dbReference type="InterPro" id="IPR014729">
    <property type="entry name" value="Rossmann-like_a/b/a_fold"/>
</dbReference>
<feature type="region of interest" description="Disordered" evidence="5">
    <location>
        <begin position="1"/>
        <end position="44"/>
    </location>
</feature>
<evidence type="ECO:0000256" key="1">
    <source>
        <dbReference type="ARBA" id="ARBA00005187"/>
    </source>
</evidence>